<dbReference type="GO" id="GO:0003954">
    <property type="term" value="F:NADH dehydrogenase activity"/>
    <property type="evidence" value="ECO:0007669"/>
    <property type="project" value="TreeGrafter"/>
</dbReference>
<keyword evidence="4 7" id="KW-0812">Transmembrane</keyword>
<dbReference type="Pfam" id="PF00146">
    <property type="entry name" value="NADHdh"/>
    <property type="match status" value="1"/>
</dbReference>
<gene>
    <name evidence="10" type="primary">ND1</name>
</gene>
<feature type="transmembrane region" description="Helical" evidence="9">
    <location>
        <begin position="172"/>
        <end position="188"/>
    </location>
</feature>
<evidence type="ECO:0000256" key="2">
    <source>
        <dbReference type="ARBA" id="ARBA00010535"/>
    </source>
</evidence>
<dbReference type="AlphaFoldDB" id="A0A6H2U3A1"/>
<feature type="transmembrane region" description="Helical" evidence="9">
    <location>
        <begin position="103"/>
        <end position="126"/>
    </location>
</feature>
<feature type="transmembrane region" description="Helical" evidence="9">
    <location>
        <begin position="287"/>
        <end position="305"/>
    </location>
</feature>
<evidence type="ECO:0000313" key="10">
    <source>
        <dbReference type="EMBL" id="QID02649.1"/>
    </source>
</evidence>
<accession>A0A6H2U3A1</accession>
<organism evidence="10">
    <name type="scientific">Scrobicularia plana</name>
    <dbReference type="NCBI Taxonomy" id="665965"/>
    <lineage>
        <taxon>Eukaryota</taxon>
        <taxon>Metazoa</taxon>
        <taxon>Spiralia</taxon>
        <taxon>Lophotrochozoa</taxon>
        <taxon>Mollusca</taxon>
        <taxon>Bivalvia</taxon>
        <taxon>Autobranchia</taxon>
        <taxon>Heteroconchia</taxon>
        <taxon>Euheterodonta</taxon>
        <taxon>Imparidentia</taxon>
        <taxon>Neoheterodontei</taxon>
        <taxon>Cardiida</taxon>
        <taxon>Tellinoidea</taxon>
        <taxon>Scrobiculariidae</taxon>
        <taxon>Scrobicularia</taxon>
    </lineage>
</organism>
<comment type="similarity">
    <text evidence="2 7">Belongs to the complex I subunit 1 family.</text>
</comment>
<proteinExistence type="inferred from homology"/>
<comment type="catalytic activity">
    <reaction evidence="8">
        <text>a ubiquinone + NADH + 5 H(+)(in) = a ubiquinol + NAD(+) + 4 H(+)(out)</text>
        <dbReference type="Rhea" id="RHEA:29091"/>
        <dbReference type="Rhea" id="RHEA-COMP:9565"/>
        <dbReference type="Rhea" id="RHEA-COMP:9566"/>
        <dbReference type="ChEBI" id="CHEBI:15378"/>
        <dbReference type="ChEBI" id="CHEBI:16389"/>
        <dbReference type="ChEBI" id="CHEBI:17976"/>
        <dbReference type="ChEBI" id="CHEBI:57540"/>
        <dbReference type="ChEBI" id="CHEBI:57945"/>
        <dbReference type="EC" id="7.1.1.2"/>
    </reaction>
</comment>
<dbReference type="PROSITE" id="PS00668">
    <property type="entry name" value="COMPLEX1_ND1_2"/>
    <property type="match status" value="1"/>
</dbReference>
<evidence type="ECO:0000256" key="3">
    <source>
        <dbReference type="ARBA" id="ARBA00021009"/>
    </source>
</evidence>
<dbReference type="InterPro" id="IPR018086">
    <property type="entry name" value="NADH_UbQ_OxRdtase_su1_CS"/>
</dbReference>
<feature type="transmembrane region" description="Helical" evidence="9">
    <location>
        <begin position="6"/>
        <end position="24"/>
    </location>
</feature>
<dbReference type="GO" id="GO:0005743">
    <property type="term" value="C:mitochondrial inner membrane"/>
    <property type="evidence" value="ECO:0007669"/>
    <property type="project" value="UniProtKB-SubCell"/>
</dbReference>
<dbReference type="GO" id="GO:0008137">
    <property type="term" value="F:NADH dehydrogenase (ubiquinone) activity"/>
    <property type="evidence" value="ECO:0007669"/>
    <property type="project" value="UniProtKB-EC"/>
</dbReference>
<geneLocation type="mitochondrion" evidence="10"/>
<comment type="subcellular location">
    <subcellularLocation>
        <location evidence="1">Membrane</location>
        <topology evidence="1">Multi-pass membrane protein</topology>
    </subcellularLocation>
    <subcellularLocation>
        <location evidence="7">Mitochondrion inner membrane</location>
        <topology evidence="7">Multi-pass membrane protein</topology>
    </subcellularLocation>
</comment>
<dbReference type="EC" id="7.1.1.2" evidence="8"/>
<dbReference type="PANTHER" id="PTHR11432">
    <property type="entry name" value="NADH DEHYDROGENASE SUBUNIT 1"/>
    <property type="match status" value="1"/>
</dbReference>
<reference evidence="10" key="1">
    <citation type="submission" date="2019-09" db="EMBL/GenBank/DDBJ databases">
        <title>Unorthodox features in two venerid bivalves with doubly uniparental inheritance of mitochondria.</title>
        <authorList>
            <person name="Capt C."/>
            <person name="Bouvet K."/>
            <person name="Guerra D."/>
            <person name="Robicheau B.M."/>
            <person name="Stewart D.T."/>
            <person name="Pante E."/>
            <person name="Breton S."/>
        </authorList>
    </citation>
    <scope>NUCLEOTIDE SEQUENCE</scope>
</reference>
<dbReference type="InterPro" id="IPR001694">
    <property type="entry name" value="NADH_UbQ_OxRdtase_su1/FPO"/>
</dbReference>
<dbReference type="HAMAP" id="MF_01350">
    <property type="entry name" value="NDH1_NuoH"/>
    <property type="match status" value="1"/>
</dbReference>
<evidence type="ECO:0000256" key="8">
    <source>
        <dbReference type="RuleBase" id="RU000473"/>
    </source>
</evidence>
<evidence type="ECO:0000256" key="7">
    <source>
        <dbReference type="RuleBase" id="RU000471"/>
    </source>
</evidence>
<evidence type="ECO:0000256" key="9">
    <source>
        <dbReference type="SAM" id="Phobius"/>
    </source>
</evidence>
<feature type="transmembrane region" description="Helical" evidence="9">
    <location>
        <begin position="71"/>
        <end position="91"/>
    </location>
</feature>
<name>A0A6H2U3A1_9BIVA</name>
<protein>
    <recommendedName>
        <fullName evidence="3 8">NADH-ubiquinone oxidoreductase chain 1</fullName>
        <ecNumber evidence="8">7.1.1.2</ecNumber>
    </recommendedName>
</protein>
<keyword evidence="7" id="KW-0520">NAD</keyword>
<keyword evidence="8" id="KW-0830">Ubiquinone</keyword>
<feature type="transmembrane region" description="Helical" evidence="9">
    <location>
        <begin position="146"/>
        <end position="165"/>
    </location>
</feature>
<keyword evidence="6 9" id="KW-0472">Membrane</keyword>
<dbReference type="EMBL" id="MN528026">
    <property type="protein sequence ID" value="QID02649.1"/>
    <property type="molecule type" value="Genomic_DNA"/>
</dbReference>
<feature type="transmembrane region" description="Helical" evidence="9">
    <location>
        <begin position="231"/>
        <end position="249"/>
    </location>
</feature>
<keyword evidence="8 10" id="KW-0496">Mitochondrion</keyword>
<evidence type="ECO:0000256" key="4">
    <source>
        <dbReference type="ARBA" id="ARBA00022692"/>
    </source>
</evidence>
<keyword evidence="5 9" id="KW-1133">Transmembrane helix</keyword>
<evidence type="ECO:0000256" key="6">
    <source>
        <dbReference type="ARBA" id="ARBA00023136"/>
    </source>
</evidence>
<evidence type="ECO:0000256" key="5">
    <source>
        <dbReference type="ARBA" id="ARBA00022989"/>
    </source>
</evidence>
<sequence length="307" mass="34545">MLLGGIVEVLSMVLVLLSVAYFVIIERKGLSIVQRRHGPNKPTLLGLLLPVADGVKLLSKEWVVPVAANQALFLIGPFFVFFFSYGLWLIYPVSHPIGYFKLSLLYFLCMSSVKVFGVIMCGWSSNCQYGLLGAMRAAAQSVSYEISFSTLLLCPLLFLGTFELYEMRVSSVFYVGLCVEVLLLWFVSALAETNRTPFDFVEGESELVSGYMVEYGAFGFTLLVLAEYGSIIFMSLICCSLFFSFQVSMSLVSDIIFTLMVVFISYLFIVVRGTLPRYRYDMLMDMCWKVMLPLSIVFFMISLVLSM</sequence>
<feature type="transmembrane region" description="Helical" evidence="9">
    <location>
        <begin position="255"/>
        <end position="275"/>
    </location>
</feature>
<dbReference type="PANTHER" id="PTHR11432:SF3">
    <property type="entry name" value="NADH-UBIQUINONE OXIDOREDUCTASE CHAIN 1"/>
    <property type="match status" value="1"/>
</dbReference>
<dbReference type="GO" id="GO:0009060">
    <property type="term" value="P:aerobic respiration"/>
    <property type="evidence" value="ECO:0007669"/>
    <property type="project" value="TreeGrafter"/>
</dbReference>
<evidence type="ECO:0000256" key="1">
    <source>
        <dbReference type="ARBA" id="ARBA00004141"/>
    </source>
</evidence>